<name>A0AAJ0M9R4_9PEZI</name>
<gene>
    <name evidence="3" type="ORF">B0T25DRAFT_522160</name>
</gene>
<dbReference type="AlphaFoldDB" id="A0AAJ0M9R4"/>
<comment type="caution">
    <text evidence="3">The sequence shown here is derived from an EMBL/GenBank/DDBJ whole genome shotgun (WGS) entry which is preliminary data.</text>
</comment>
<dbReference type="Pfam" id="PF08325">
    <property type="entry name" value="WLM"/>
    <property type="match status" value="1"/>
</dbReference>
<reference evidence="3" key="2">
    <citation type="submission" date="2023-06" db="EMBL/GenBank/DDBJ databases">
        <authorList>
            <consortium name="Lawrence Berkeley National Laboratory"/>
            <person name="Haridas S."/>
            <person name="Hensen N."/>
            <person name="Bonometti L."/>
            <person name="Westerberg I."/>
            <person name="Brannstrom I.O."/>
            <person name="Guillou S."/>
            <person name="Cros-Aarteil S."/>
            <person name="Calhoun S."/>
            <person name="Kuo A."/>
            <person name="Mondo S."/>
            <person name="Pangilinan J."/>
            <person name="Riley R."/>
            <person name="Labutti K."/>
            <person name="Andreopoulos B."/>
            <person name="Lipzen A."/>
            <person name="Chen C."/>
            <person name="Yanf M."/>
            <person name="Daum C."/>
            <person name="Ng V."/>
            <person name="Clum A."/>
            <person name="Steindorff A."/>
            <person name="Ohm R."/>
            <person name="Martin F."/>
            <person name="Silar P."/>
            <person name="Natvig D."/>
            <person name="Lalanne C."/>
            <person name="Gautier V."/>
            <person name="Ament-Velasquez S.L."/>
            <person name="Kruys A."/>
            <person name="Hutchinson M.I."/>
            <person name="Powell A.J."/>
            <person name="Barry K."/>
            <person name="Miller A.N."/>
            <person name="Grigoriev I.V."/>
            <person name="Debuchy R."/>
            <person name="Gladieux P."/>
            <person name="Thoren M.H."/>
            <person name="Johannesson H."/>
        </authorList>
    </citation>
    <scope>NUCLEOTIDE SEQUENCE</scope>
    <source>
        <strain evidence="3">CBS 955.72</strain>
    </source>
</reference>
<dbReference type="EMBL" id="JAUIQD010000007">
    <property type="protein sequence ID" value="KAK3344163.1"/>
    <property type="molecule type" value="Genomic_DNA"/>
</dbReference>
<protein>
    <submittedName>
        <fullName evidence="3">WLM-domain-containing protein</fullName>
    </submittedName>
</protein>
<dbReference type="PANTHER" id="PTHR47795:SF1">
    <property type="entry name" value="DNA-DEPENDENT METALLOPROTEASE WSS1 HOMOLOG 2"/>
    <property type="match status" value="1"/>
</dbReference>
<evidence type="ECO:0000313" key="4">
    <source>
        <dbReference type="Proteomes" id="UP001275084"/>
    </source>
</evidence>
<feature type="compositionally biased region" description="Polar residues" evidence="1">
    <location>
        <begin position="13"/>
        <end position="22"/>
    </location>
</feature>
<dbReference type="PROSITE" id="PS51397">
    <property type="entry name" value="WLM"/>
    <property type="match status" value="1"/>
</dbReference>
<sequence>MDPEEVHSDRDSNQPPQTSNPDSARPRVKSSEDETYPYSFYVKFGPERYCEEWCFDKGTTLEDILGEAAAAWPDYDWLNCKIMAERRLGQGQRMRLDSPKDAEVEVDYLDGNVIRLMSSKYEAKLELEQASRSAKEIDAIRRNLQGRRPQTKRNTGPPDNHTFQIVRPLAHLPHSERSMVFLQRLKADPGIKAAMRKHRFRVGLLTEMDPAEYTSETHESTTRILGLNRNFGEVIELRLRTDAGDGYRDYKTIRKTLCHELAHNVHGNHDSEFWKLTHEIEKEVHDADWLSGGRTVGNEQYRPDTDGDASYVDDRTWVGGSYVLGARSGLGADSRSTVGLSRSEILANAAEERLKRIGEAKSADKERDQTKDQGPDAGSSS</sequence>
<feature type="domain" description="WLM" evidence="2">
    <location>
        <begin position="154"/>
        <end position="355"/>
    </location>
</feature>
<dbReference type="PANTHER" id="PTHR47795">
    <property type="entry name" value="UBIQUITIN AND WLM DOMAIN-CONTAINING METALLOPROTEASE SPCC1442.07C"/>
    <property type="match status" value="1"/>
</dbReference>
<keyword evidence="4" id="KW-1185">Reference proteome</keyword>
<evidence type="ECO:0000313" key="3">
    <source>
        <dbReference type="EMBL" id="KAK3344163.1"/>
    </source>
</evidence>
<evidence type="ECO:0000259" key="2">
    <source>
        <dbReference type="PROSITE" id="PS51397"/>
    </source>
</evidence>
<reference evidence="3" key="1">
    <citation type="journal article" date="2023" name="Mol. Phylogenet. Evol.">
        <title>Genome-scale phylogeny and comparative genomics of the fungal order Sordariales.</title>
        <authorList>
            <person name="Hensen N."/>
            <person name="Bonometti L."/>
            <person name="Westerberg I."/>
            <person name="Brannstrom I.O."/>
            <person name="Guillou S."/>
            <person name="Cros-Aarteil S."/>
            <person name="Calhoun S."/>
            <person name="Haridas S."/>
            <person name="Kuo A."/>
            <person name="Mondo S."/>
            <person name="Pangilinan J."/>
            <person name="Riley R."/>
            <person name="LaButti K."/>
            <person name="Andreopoulos B."/>
            <person name="Lipzen A."/>
            <person name="Chen C."/>
            <person name="Yan M."/>
            <person name="Daum C."/>
            <person name="Ng V."/>
            <person name="Clum A."/>
            <person name="Steindorff A."/>
            <person name="Ohm R.A."/>
            <person name="Martin F."/>
            <person name="Silar P."/>
            <person name="Natvig D.O."/>
            <person name="Lalanne C."/>
            <person name="Gautier V."/>
            <person name="Ament-Velasquez S.L."/>
            <person name="Kruys A."/>
            <person name="Hutchinson M.I."/>
            <person name="Powell A.J."/>
            <person name="Barry K."/>
            <person name="Miller A.N."/>
            <person name="Grigoriev I.V."/>
            <person name="Debuchy R."/>
            <person name="Gladieux P."/>
            <person name="Hiltunen Thoren M."/>
            <person name="Johannesson H."/>
        </authorList>
    </citation>
    <scope>NUCLEOTIDE SEQUENCE</scope>
    <source>
        <strain evidence="3">CBS 955.72</strain>
    </source>
</reference>
<dbReference type="InterPro" id="IPR013536">
    <property type="entry name" value="WLM_dom"/>
</dbReference>
<proteinExistence type="predicted"/>
<organism evidence="3 4">
    <name type="scientific">Lasiosphaeria hispida</name>
    <dbReference type="NCBI Taxonomy" id="260671"/>
    <lineage>
        <taxon>Eukaryota</taxon>
        <taxon>Fungi</taxon>
        <taxon>Dikarya</taxon>
        <taxon>Ascomycota</taxon>
        <taxon>Pezizomycotina</taxon>
        <taxon>Sordariomycetes</taxon>
        <taxon>Sordariomycetidae</taxon>
        <taxon>Sordariales</taxon>
        <taxon>Lasiosphaeriaceae</taxon>
        <taxon>Lasiosphaeria</taxon>
    </lineage>
</organism>
<accession>A0AAJ0M9R4</accession>
<feature type="compositionally biased region" description="Basic and acidic residues" evidence="1">
    <location>
        <begin position="1"/>
        <end position="12"/>
    </location>
</feature>
<dbReference type="Proteomes" id="UP001275084">
    <property type="component" value="Unassembled WGS sequence"/>
</dbReference>
<feature type="region of interest" description="Disordered" evidence="1">
    <location>
        <begin position="357"/>
        <end position="381"/>
    </location>
</feature>
<evidence type="ECO:0000256" key="1">
    <source>
        <dbReference type="SAM" id="MobiDB-lite"/>
    </source>
</evidence>
<feature type="region of interest" description="Disordered" evidence="1">
    <location>
        <begin position="1"/>
        <end position="31"/>
    </location>
</feature>
<dbReference type="GO" id="GO:0070628">
    <property type="term" value="F:proteasome binding"/>
    <property type="evidence" value="ECO:0007669"/>
    <property type="project" value="TreeGrafter"/>
</dbReference>
<feature type="compositionally biased region" description="Basic and acidic residues" evidence="1">
    <location>
        <begin position="357"/>
        <end position="374"/>
    </location>
</feature>